<protein>
    <recommendedName>
        <fullName evidence="4">Mu-like prophage FluMu N-terminal domain-containing protein</fullName>
    </recommendedName>
</protein>
<dbReference type="AlphaFoldDB" id="A0A094YSC4"/>
<dbReference type="EMBL" id="JOKM01000048">
    <property type="protein sequence ID" value="KGB24272.1"/>
    <property type="molecule type" value="Genomic_DNA"/>
</dbReference>
<accession>A0A094YSC4</accession>
<organism evidence="2 3">
    <name type="scientific">Acetobacter tropicalis</name>
    <dbReference type="NCBI Taxonomy" id="104102"/>
    <lineage>
        <taxon>Bacteria</taxon>
        <taxon>Pseudomonadati</taxon>
        <taxon>Pseudomonadota</taxon>
        <taxon>Alphaproteobacteria</taxon>
        <taxon>Acetobacterales</taxon>
        <taxon>Acetobacteraceae</taxon>
        <taxon>Acetobacter</taxon>
    </lineage>
</organism>
<keyword evidence="3" id="KW-1185">Reference proteome</keyword>
<dbReference type="STRING" id="104102.AtDm6_1270"/>
<gene>
    <name evidence="2" type="ORF">AtDm6_1270</name>
</gene>
<dbReference type="GeneID" id="89479017"/>
<evidence type="ECO:0008006" key="4">
    <source>
        <dbReference type="Google" id="ProtNLM"/>
    </source>
</evidence>
<dbReference type="Proteomes" id="UP000029448">
    <property type="component" value="Unassembled WGS sequence"/>
</dbReference>
<dbReference type="RefSeq" id="WP_035379135.1">
    <property type="nucleotide sequence ID" value="NZ_JAUYUW010000001.1"/>
</dbReference>
<sequence length="157" mass="17163">MAPRSKNTHAEKDAVSTLDIPVADDAPVQGIQEQPETLTASVEGADQSERLLAGDAFSSDRMETAVPDARGSVIVDPERSRAEEDAKVAFERAVLITSNGHDCVVRPGEIIVVCRDPGFRRAGIEHPAMRVYRRYELSKKQLGLMRAEPLLEIIEVG</sequence>
<dbReference type="SUPFAM" id="SSF160059">
    <property type="entry name" value="PriA/YqbF domain"/>
    <property type="match status" value="1"/>
</dbReference>
<name>A0A094YSC4_9PROT</name>
<proteinExistence type="predicted"/>
<evidence type="ECO:0000313" key="3">
    <source>
        <dbReference type="Proteomes" id="UP000029448"/>
    </source>
</evidence>
<feature type="region of interest" description="Disordered" evidence="1">
    <location>
        <begin position="1"/>
        <end position="28"/>
    </location>
</feature>
<comment type="caution">
    <text evidence="2">The sequence shown here is derived from an EMBL/GenBank/DDBJ whole genome shotgun (WGS) entry which is preliminary data.</text>
</comment>
<reference evidence="2 3" key="1">
    <citation type="submission" date="2014-06" db="EMBL/GenBank/DDBJ databases">
        <title>Functional and comparative genomic analyses of the Drosophila gut microbiota identify candidate symbiosis factors.</title>
        <authorList>
            <person name="Newell P.D."/>
            <person name="Chaston J.M."/>
            <person name="Douglas A.E."/>
        </authorList>
    </citation>
    <scope>NUCLEOTIDE SEQUENCE [LARGE SCALE GENOMIC DNA]</scope>
    <source>
        <strain evidence="2 3">DmCS_006</strain>
    </source>
</reference>
<evidence type="ECO:0000313" key="2">
    <source>
        <dbReference type="EMBL" id="KGB24272.1"/>
    </source>
</evidence>
<dbReference type="PATRIC" id="fig|104102.7.peg.1260"/>
<evidence type="ECO:0000256" key="1">
    <source>
        <dbReference type="SAM" id="MobiDB-lite"/>
    </source>
</evidence>